<dbReference type="EMBL" id="UINC01123968">
    <property type="protein sequence ID" value="SVD00796.1"/>
    <property type="molecule type" value="Genomic_DNA"/>
</dbReference>
<reference evidence="1" key="1">
    <citation type="submission" date="2018-05" db="EMBL/GenBank/DDBJ databases">
        <authorList>
            <person name="Lanie J.A."/>
            <person name="Ng W.-L."/>
            <person name="Kazmierczak K.M."/>
            <person name="Andrzejewski T.M."/>
            <person name="Davidsen T.M."/>
            <person name="Wayne K.J."/>
            <person name="Tettelin H."/>
            <person name="Glass J.I."/>
            <person name="Rusch D."/>
            <person name="Podicherti R."/>
            <person name="Tsui H.-C.T."/>
            <person name="Winkler M.E."/>
        </authorList>
    </citation>
    <scope>NUCLEOTIDE SEQUENCE</scope>
</reference>
<dbReference type="AlphaFoldDB" id="A0A382RT12"/>
<feature type="non-terminal residue" evidence="1">
    <location>
        <position position="31"/>
    </location>
</feature>
<accession>A0A382RT12</accession>
<protein>
    <submittedName>
        <fullName evidence="1">Uncharacterized protein</fullName>
    </submittedName>
</protein>
<gene>
    <name evidence="1" type="ORF">METZ01_LOCUS353650</name>
</gene>
<proteinExistence type="predicted"/>
<sequence length="31" mass="3645">MAKWADYLISQVSYDQNHIITKAKQHRDIGN</sequence>
<evidence type="ECO:0000313" key="1">
    <source>
        <dbReference type="EMBL" id="SVD00796.1"/>
    </source>
</evidence>
<organism evidence="1">
    <name type="scientific">marine metagenome</name>
    <dbReference type="NCBI Taxonomy" id="408172"/>
    <lineage>
        <taxon>unclassified sequences</taxon>
        <taxon>metagenomes</taxon>
        <taxon>ecological metagenomes</taxon>
    </lineage>
</organism>
<name>A0A382RT12_9ZZZZ</name>